<dbReference type="Proteomes" id="UP001620626">
    <property type="component" value="Unassembled WGS sequence"/>
</dbReference>
<dbReference type="AlphaFoldDB" id="A0ABD2K3V6"/>
<sequence>MENDQQQSPEDQISAEAAINLLAVTTTHQHIFGGRNGALFAEIRRIAEQQLEHALAPVDVAGGKWELFVKDGELRMYSHELEVENGIAVDPLKALHVIEGVSAHEFIDLFFRPELKKEWDDTLELGKVVETLSPHTAVIHQIHRRVWPAAQRESLFWSQRLNVLSECTSVTDHVPGEELLGAWMVCNQSVERDDVPLSDPSAVRVRLTIAMLCRTVLKPGADRTKPREQITREDIRCKITYVAQIHPGGWVPKIGIRQIYKREYPKFLRSFSKYVLDKVNGTALALPL</sequence>
<comment type="caution">
    <text evidence="2">The sequence shown here is derived from an EMBL/GenBank/DDBJ whole genome shotgun (WGS) entry which is preliminary data.</text>
</comment>
<dbReference type="Gene3D" id="3.30.530.20">
    <property type="match status" value="1"/>
</dbReference>
<feature type="domain" description="START" evidence="1">
    <location>
        <begin position="65"/>
        <end position="280"/>
    </location>
</feature>
<dbReference type="SMART" id="SM00234">
    <property type="entry name" value="START"/>
    <property type="match status" value="1"/>
</dbReference>
<name>A0ABD2K3V6_9BILA</name>
<dbReference type="InterPro" id="IPR002913">
    <property type="entry name" value="START_lipid-bd_dom"/>
</dbReference>
<proteinExistence type="predicted"/>
<dbReference type="PANTHER" id="PTHR19308">
    <property type="entry name" value="PHOSPHATIDYLCHOLINE TRANSFER PROTEIN"/>
    <property type="match status" value="1"/>
</dbReference>
<dbReference type="PANTHER" id="PTHR19308:SF53">
    <property type="entry name" value="CERAMIDE TRANSFER PROTEIN"/>
    <property type="match status" value="1"/>
</dbReference>
<gene>
    <name evidence="2" type="ORF">niasHT_023375</name>
</gene>
<evidence type="ECO:0000259" key="1">
    <source>
        <dbReference type="PROSITE" id="PS50848"/>
    </source>
</evidence>
<reference evidence="2 3" key="1">
    <citation type="submission" date="2024-10" db="EMBL/GenBank/DDBJ databases">
        <authorList>
            <person name="Kim D."/>
        </authorList>
    </citation>
    <scope>NUCLEOTIDE SEQUENCE [LARGE SCALE GENOMIC DNA]</scope>
    <source>
        <strain evidence="2">BH-2024</strain>
    </source>
</reference>
<organism evidence="2 3">
    <name type="scientific">Heterodera trifolii</name>
    <dbReference type="NCBI Taxonomy" id="157864"/>
    <lineage>
        <taxon>Eukaryota</taxon>
        <taxon>Metazoa</taxon>
        <taxon>Ecdysozoa</taxon>
        <taxon>Nematoda</taxon>
        <taxon>Chromadorea</taxon>
        <taxon>Rhabditida</taxon>
        <taxon>Tylenchina</taxon>
        <taxon>Tylenchomorpha</taxon>
        <taxon>Tylenchoidea</taxon>
        <taxon>Heteroderidae</taxon>
        <taxon>Heteroderinae</taxon>
        <taxon>Heterodera</taxon>
    </lineage>
</organism>
<dbReference type="InterPro" id="IPR051213">
    <property type="entry name" value="START_lipid_transfer"/>
</dbReference>
<dbReference type="SUPFAM" id="SSF55961">
    <property type="entry name" value="Bet v1-like"/>
    <property type="match status" value="1"/>
</dbReference>
<dbReference type="Pfam" id="PF01852">
    <property type="entry name" value="START"/>
    <property type="match status" value="1"/>
</dbReference>
<evidence type="ECO:0000313" key="3">
    <source>
        <dbReference type="Proteomes" id="UP001620626"/>
    </source>
</evidence>
<dbReference type="EMBL" id="JBICBT010000839">
    <property type="protein sequence ID" value="KAL3097575.1"/>
    <property type="molecule type" value="Genomic_DNA"/>
</dbReference>
<evidence type="ECO:0000313" key="2">
    <source>
        <dbReference type="EMBL" id="KAL3097575.1"/>
    </source>
</evidence>
<dbReference type="GO" id="GO:0005737">
    <property type="term" value="C:cytoplasm"/>
    <property type="evidence" value="ECO:0007669"/>
    <property type="project" value="UniProtKB-ARBA"/>
</dbReference>
<dbReference type="InterPro" id="IPR023393">
    <property type="entry name" value="START-like_dom_sf"/>
</dbReference>
<accession>A0ABD2K3V6</accession>
<keyword evidence="3" id="KW-1185">Reference proteome</keyword>
<protein>
    <recommendedName>
        <fullName evidence="1">START domain-containing protein</fullName>
    </recommendedName>
</protein>
<dbReference type="PROSITE" id="PS50848">
    <property type="entry name" value="START"/>
    <property type="match status" value="1"/>
</dbReference>